<dbReference type="SUPFAM" id="SSF51445">
    <property type="entry name" value="(Trans)glycosidases"/>
    <property type="match status" value="1"/>
</dbReference>
<protein>
    <recommendedName>
        <fullName evidence="2">Glycosyl hydrolase-like 10 domain-containing protein</fullName>
    </recommendedName>
</protein>
<reference evidence="3" key="1">
    <citation type="submission" date="2018-05" db="EMBL/GenBank/DDBJ databases">
        <authorList>
            <person name="Lanie J.A."/>
            <person name="Ng W.-L."/>
            <person name="Kazmierczak K.M."/>
            <person name="Andrzejewski T.M."/>
            <person name="Davidsen T.M."/>
            <person name="Wayne K.J."/>
            <person name="Tettelin H."/>
            <person name="Glass J.I."/>
            <person name="Rusch D."/>
            <person name="Podicherti R."/>
            <person name="Tsui H.-C.T."/>
            <person name="Winkler M.E."/>
        </authorList>
    </citation>
    <scope>NUCLEOTIDE SEQUENCE</scope>
</reference>
<dbReference type="InterPro" id="IPR003790">
    <property type="entry name" value="GHL10"/>
</dbReference>
<evidence type="ECO:0000259" key="2">
    <source>
        <dbReference type="Pfam" id="PF02638"/>
    </source>
</evidence>
<organism evidence="3">
    <name type="scientific">marine metagenome</name>
    <dbReference type="NCBI Taxonomy" id="408172"/>
    <lineage>
        <taxon>unclassified sequences</taxon>
        <taxon>metagenomes</taxon>
        <taxon>ecological metagenomes</taxon>
    </lineage>
</organism>
<dbReference type="EMBL" id="UINC01001326">
    <property type="protein sequence ID" value="SUZ77675.1"/>
    <property type="molecule type" value="Genomic_DNA"/>
</dbReference>
<dbReference type="Pfam" id="PF02638">
    <property type="entry name" value="GHL10"/>
    <property type="match status" value="1"/>
</dbReference>
<sequence>MVILKFISIFFLTSIIYSNPDANVKALWIVRDHMTNPYLIDEALSFAENNGFNHIFAQVRGRGDSFYNSEFVPKSILVDPNFDPLNYLINKCKSKKIKVHAWINVYYLWSSKKHPPQNDHLFFQRPEWLDQEKGDKYILNRSYLNKNKDILIDGEGFFLAPTNPDVNDYLINVISELSRNYHIDGIHYDYIRYHSLDYGYNEAGFSFFSEMNDYDDNYLKDNFNRIFSDFKRNAITEFVKIANTQIKINLPNCIISAAVKPNIYNAKLNYFQEWDLWLSAGYVDWAVPMNYVTDNNDFVQNMYMIKDNLPKKYHDKIIVGISTYNQSPRSVGKKINKLKRMRFNNISIFSYNTMVEKPNYWRRLRKYF</sequence>
<dbReference type="PANTHER" id="PTHR43405">
    <property type="entry name" value="GLYCOSYL HYDROLASE DIGH"/>
    <property type="match status" value="1"/>
</dbReference>
<keyword evidence="1" id="KW-0732">Signal</keyword>
<accession>A0A381QEB0</accession>
<dbReference type="AlphaFoldDB" id="A0A381QEB0"/>
<dbReference type="PANTHER" id="PTHR43405:SF1">
    <property type="entry name" value="GLYCOSYL HYDROLASE DIGH"/>
    <property type="match status" value="1"/>
</dbReference>
<evidence type="ECO:0000256" key="1">
    <source>
        <dbReference type="ARBA" id="ARBA00022729"/>
    </source>
</evidence>
<feature type="domain" description="Glycosyl hydrolase-like 10" evidence="2">
    <location>
        <begin position="48"/>
        <end position="324"/>
    </location>
</feature>
<dbReference type="InterPro" id="IPR052177">
    <property type="entry name" value="Divisome_Glycosyl_Hydrolase"/>
</dbReference>
<name>A0A381QEB0_9ZZZZ</name>
<gene>
    <name evidence="3" type="ORF">METZ01_LOCUS30529</name>
</gene>
<evidence type="ECO:0000313" key="3">
    <source>
        <dbReference type="EMBL" id="SUZ77675.1"/>
    </source>
</evidence>
<dbReference type="Gene3D" id="3.20.20.80">
    <property type="entry name" value="Glycosidases"/>
    <property type="match status" value="1"/>
</dbReference>
<proteinExistence type="predicted"/>
<dbReference type="InterPro" id="IPR017853">
    <property type="entry name" value="GH"/>
</dbReference>